<proteinExistence type="predicted"/>
<evidence type="ECO:0000313" key="2">
    <source>
        <dbReference type="Proteomes" id="UP001586593"/>
    </source>
</evidence>
<dbReference type="Proteomes" id="UP001586593">
    <property type="component" value="Unassembled WGS sequence"/>
</dbReference>
<dbReference type="EMBL" id="JAZHXJ010000665">
    <property type="protein sequence ID" value="KAL1854406.1"/>
    <property type="molecule type" value="Genomic_DNA"/>
</dbReference>
<reference evidence="1 2" key="1">
    <citation type="journal article" date="2024" name="Commun. Biol.">
        <title>Comparative genomic analysis of thermophilic fungi reveals convergent evolutionary adaptations and gene losses.</title>
        <authorList>
            <person name="Steindorff A.S."/>
            <person name="Aguilar-Pontes M.V."/>
            <person name="Robinson A.J."/>
            <person name="Andreopoulos B."/>
            <person name="LaButti K."/>
            <person name="Kuo A."/>
            <person name="Mondo S."/>
            <person name="Riley R."/>
            <person name="Otillar R."/>
            <person name="Haridas S."/>
            <person name="Lipzen A."/>
            <person name="Grimwood J."/>
            <person name="Schmutz J."/>
            <person name="Clum A."/>
            <person name="Reid I.D."/>
            <person name="Moisan M.C."/>
            <person name="Butler G."/>
            <person name="Nguyen T.T.M."/>
            <person name="Dewar K."/>
            <person name="Conant G."/>
            <person name="Drula E."/>
            <person name="Henrissat B."/>
            <person name="Hansel C."/>
            <person name="Singer S."/>
            <person name="Hutchinson M.I."/>
            <person name="de Vries R.P."/>
            <person name="Natvig D.O."/>
            <person name="Powell A.J."/>
            <person name="Tsang A."/>
            <person name="Grigoriev I.V."/>
        </authorList>
    </citation>
    <scope>NUCLEOTIDE SEQUENCE [LARGE SCALE GENOMIC DNA]</scope>
    <source>
        <strain evidence="1 2">ATCC 24622</strain>
    </source>
</reference>
<protein>
    <submittedName>
        <fullName evidence="1">Uncharacterized protein</fullName>
    </submittedName>
</protein>
<evidence type="ECO:0000313" key="1">
    <source>
        <dbReference type="EMBL" id="KAL1854406.1"/>
    </source>
</evidence>
<accession>A0ABR3W6S3</accession>
<gene>
    <name evidence="1" type="ORF">VTK73DRAFT_8754</name>
</gene>
<comment type="caution">
    <text evidence="1">The sequence shown here is derived from an EMBL/GenBank/DDBJ whole genome shotgun (WGS) entry which is preliminary data.</text>
</comment>
<organism evidence="1 2">
    <name type="scientific">Phialemonium thermophilum</name>
    <dbReference type="NCBI Taxonomy" id="223376"/>
    <lineage>
        <taxon>Eukaryota</taxon>
        <taxon>Fungi</taxon>
        <taxon>Dikarya</taxon>
        <taxon>Ascomycota</taxon>
        <taxon>Pezizomycotina</taxon>
        <taxon>Sordariomycetes</taxon>
        <taxon>Sordariomycetidae</taxon>
        <taxon>Cephalothecales</taxon>
        <taxon>Cephalothecaceae</taxon>
        <taxon>Phialemonium</taxon>
    </lineage>
</organism>
<keyword evidence="2" id="KW-1185">Reference proteome</keyword>
<name>A0ABR3W6S3_9PEZI</name>
<sequence>MMDIGSTEPTPGYHLHPLLFPKPLASAKDSWPVKNPHRDNIALSPPPHKPWGVTQPIPLTYIEGINNCTIACNYDGRIGAPYTDCFTPKRRALRLLPRRIFRPNLTKSSYRTWRYGSSRHEPGQARSHPATALATLPDSIKYGGLGSDVGLSRLPRSLDAGYGRHHYRTCH</sequence>